<dbReference type="Proteomes" id="UP000198618">
    <property type="component" value="Unassembled WGS sequence"/>
</dbReference>
<dbReference type="AlphaFoldDB" id="A0A1I0FH26"/>
<evidence type="ECO:0000313" key="2">
    <source>
        <dbReference type="Proteomes" id="UP000198618"/>
    </source>
</evidence>
<reference evidence="1 2" key="1">
    <citation type="submission" date="2016-10" db="EMBL/GenBank/DDBJ databases">
        <authorList>
            <person name="de Groot N.N."/>
        </authorList>
    </citation>
    <scope>NUCLEOTIDE SEQUENCE [LARGE SCALE GENOMIC DNA]</scope>
    <source>
        <strain evidence="1 2">IBRC-M 10780</strain>
    </source>
</reference>
<protein>
    <submittedName>
        <fullName evidence="1">Uncharacterized protein</fullName>
    </submittedName>
</protein>
<sequence>MSEKIYHFNEIEIAVEIHTYLLQLPGVEYDESANGPTIGYKHIDQTFKMATMHGGAEYQSLVLHVDPDNRLSTLGKKIQKEIEEILNFDIKQLRTHPLKANEVYIPLEKLDYQDPISRIKEIIHETYEKQESTITI</sequence>
<organism evidence="1 2">
    <name type="scientific">Oceanobacillus limi</name>
    <dbReference type="NCBI Taxonomy" id="930131"/>
    <lineage>
        <taxon>Bacteria</taxon>
        <taxon>Bacillati</taxon>
        <taxon>Bacillota</taxon>
        <taxon>Bacilli</taxon>
        <taxon>Bacillales</taxon>
        <taxon>Bacillaceae</taxon>
        <taxon>Oceanobacillus</taxon>
    </lineage>
</organism>
<evidence type="ECO:0000313" key="1">
    <source>
        <dbReference type="EMBL" id="SET57336.1"/>
    </source>
</evidence>
<accession>A0A1I0FH26</accession>
<dbReference type="RefSeq" id="WP_090871236.1">
    <property type="nucleotide sequence ID" value="NZ_FOHE01000015.1"/>
</dbReference>
<dbReference type="OrthoDB" id="2454315at2"/>
<name>A0A1I0FH26_9BACI</name>
<keyword evidence="2" id="KW-1185">Reference proteome</keyword>
<dbReference type="EMBL" id="FOHE01000015">
    <property type="protein sequence ID" value="SET57336.1"/>
    <property type="molecule type" value="Genomic_DNA"/>
</dbReference>
<proteinExistence type="predicted"/>
<gene>
    <name evidence="1" type="ORF">SAMN05216389_11542</name>
</gene>